<dbReference type="PANTHER" id="PTHR32440:SF11">
    <property type="entry name" value="METALLOPHOSPHOESTERASE DOMAIN-CONTAINING PROTEIN"/>
    <property type="match status" value="1"/>
</dbReference>
<evidence type="ECO:0000313" key="3">
    <source>
        <dbReference type="EMBL" id="KAJ4152840.1"/>
    </source>
</evidence>
<dbReference type="EMBL" id="JAJHUN010000008">
    <property type="protein sequence ID" value="KAJ4152840.1"/>
    <property type="molecule type" value="Genomic_DNA"/>
</dbReference>
<feature type="domain" description="Calcineurin-like phosphoesterase" evidence="2">
    <location>
        <begin position="52"/>
        <end position="264"/>
    </location>
</feature>
<dbReference type="InterPro" id="IPR029052">
    <property type="entry name" value="Metallo-depent_PP-like"/>
</dbReference>
<dbReference type="GeneID" id="80896519"/>
<keyword evidence="1" id="KW-0732">Signal</keyword>
<evidence type="ECO:0000259" key="2">
    <source>
        <dbReference type="Pfam" id="PF00149"/>
    </source>
</evidence>
<accession>A0A9W8QB81</accession>
<proteinExistence type="predicted"/>
<keyword evidence="4" id="KW-1185">Reference proteome</keyword>
<name>A0A9W8QB81_AKAMU</name>
<comment type="caution">
    <text evidence="3">The sequence shown here is derived from an EMBL/GenBank/DDBJ whole genome shotgun (WGS) entry which is preliminary data.</text>
</comment>
<feature type="chain" id="PRO_5040733310" description="Calcineurin-like phosphoesterase domain-containing protein" evidence="1">
    <location>
        <begin position="29"/>
        <end position="417"/>
    </location>
</feature>
<feature type="signal peptide" evidence="1">
    <location>
        <begin position="1"/>
        <end position="28"/>
    </location>
</feature>
<dbReference type="Proteomes" id="UP001144673">
    <property type="component" value="Chromosome 5"/>
</dbReference>
<protein>
    <recommendedName>
        <fullName evidence="2">Calcineurin-like phosphoesterase domain-containing protein</fullName>
    </recommendedName>
</protein>
<evidence type="ECO:0000256" key="1">
    <source>
        <dbReference type="SAM" id="SignalP"/>
    </source>
</evidence>
<dbReference type="RefSeq" id="XP_056053498.1">
    <property type="nucleotide sequence ID" value="XM_056196338.1"/>
</dbReference>
<gene>
    <name evidence="3" type="ORF">LMH87_009360</name>
</gene>
<reference evidence="3" key="1">
    <citation type="journal article" date="2023" name="Access Microbiol">
        <title>De-novo genome assembly for Akanthomyces muscarius, a biocontrol agent of insect agricultural pests.</title>
        <authorList>
            <person name="Erdos Z."/>
            <person name="Studholme D.J."/>
            <person name="Raymond B."/>
            <person name="Sharma M."/>
        </authorList>
    </citation>
    <scope>NUCLEOTIDE SEQUENCE</scope>
    <source>
        <strain evidence="3">Ve6</strain>
    </source>
</reference>
<dbReference type="GO" id="GO:0016788">
    <property type="term" value="F:hydrolase activity, acting on ester bonds"/>
    <property type="evidence" value="ECO:0007669"/>
    <property type="project" value="TreeGrafter"/>
</dbReference>
<dbReference type="KEGG" id="amus:LMH87_009360"/>
<dbReference type="CDD" id="cd07383">
    <property type="entry name" value="MPP_Dcr2"/>
    <property type="match status" value="1"/>
</dbReference>
<organism evidence="3 4">
    <name type="scientific">Akanthomyces muscarius</name>
    <name type="common">Entomopathogenic fungus</name>
    <name type="synonym">Lecanicillium muscarium</name>
    <dbReference type="NCBI Taxonomy" id="2231603"/>
    <lineage>
        <taxon>Eukaryota</taxon>
        <taxon>Fungi</taxon>
        <taxon>Dikarya</taxon>
        <taxon>Ascomycota</taxon>
        <taxon>Pezizomycotina</taxon>
        <taxon>Sordariomycetes</taxon>
        <taxon>Hypocreomycetidae</taxon>
        <taxon>Hypocreales</taxon>
        <taxon>Cordycipitaceae</taxon>
        <taxon>Akanthomyces</taxon>
    </lineage>
</organism>
<dbReference type="GO" id="GO:0005737">
    <property type="term" value="C:cytoplasm"/>
    <property type="evidence" value="ECO:0007669"/>
    <property type="project" value="TreeGrafter"/>
</dbReference>
<dbReference type="AlphaFoldDB" id="A0A9W8QB81"/>
<dbReference type="SUPFAM" id="SSF56300">
    <property type="entry name" value="Metallo-dependent phosphatases"/>
    <property type="match status" value="1"/>
</dbReference>
<sequence>MAMLGMPTFQSMRSFILCLCLAIGLSHQSTIGTRPADPNAILKFREDGTFHVSVFSDTHLAMCAWHPGCLLQDKKGVKVISDVLDMEKPDFAVFNGDLINADSAFKHNASHYVDQLVKPLIDRGLTWGSTYGNHDHQTQLDGDTLLAREQMFAGARTTRMVQGDVGTTNYYLPVYPAGCNSGKDIRKCSPELILWFFDSRGGRRYQEVGNKAVSNPNWVDTKVVEWFQQTTAEMRNKYQKVIPSVGFTHIPPYAMVRLQEKGVDKYHQPGINDETASPQGQGWCIDNTDGNPDCKYGLQDVPFMNAIVNTEGFMGLFSGHDHANSWCHKWTEKLPGMTVKGRGVHLCFGQHTGYGGYGNWIRGSRELLFSKDDIKKFVFDSHIRLESGGIVGAISLNSTYGEDSYPETPNDKTYLYG</sequence>
<dbReference type="PANTHER" id="PTHR32440">
    <property type="entry name" value="PHOSPHATASE DCR2-RELATED-RELATED"/>
    <property type="match status" value="1"/>
</dbReference>
<evidence type="ECO:0000313" key="4">
    <source>
        <dbReference type="Proteomes" id="UP001144673"/>
    </source>
</evidence>
<dbReference type="Gene3D" id="3.60.21.10">
    <property type="match status" value="1"/>
</dbReference>
<dbReference type="InterPro" id="IPR004843">
    <property type="entry name" value="Calcineurin-like_PHP"/>
</dbReference>
<dbReference type="Pfam" id="PF00149">
    <property type="entry name" value="Metallophos"/>
    <property type="match status" value="1"/>
</dbReference>